<sequence>MLQPSPEARPDITQIWFRVNEQLPAGQQKSLPDLPPEQQSIGNPGGGIAKSGSKVSQVQVPHRSAPPPPSCSASTKYSVPHKAGRQGQLGAFWSSEYAEESTVSANDNSMKFEEDPFSHNLSRRNKDEAFQTFVAEFDNDKLSSANYLKASQNASAEDVEKLKEQLKQADREKAEMTSKYEKLTAICRYQRQEIQELKEALNFKNPSAKGNSLRNQSSARLHTQEVKREAAGMSLDNNSQGMGAEKWQAFSEVTDPRQPLSKDNGAQSVRSRNGRPDKQNASVSTLQDAWGFESENFTAVPTIAKAVDEGNISNHFVESKFVKDKSDPQPAGWSGF</sequence>
<dbReference type="EMBL" id="CM042881">
    <property type="protein sequence ID" value="KAI4384676.1"/>
    <property type="molecule type" value="Genomic_DNA"/>
</dbReference>
<proteinExistence type="predicted"/>
<reference evidence="2" key="1">
    <citation type="journal article" date="2023" name="Front. Plant Sci.">
        <title>Chromosomal-level genome assembly of Melastoma candidum provides insights into trichome evolution.</title>
        <authorList>
            <person name="Zhong Y."/>
            <person name="Wu W."/>
            <person name="Sun C."/>
            <person name="Zou P."/>
            <person name="Liu Y."/>
            <person name="Dai S."/>
            <person name="Zhou R."/>
        </authorList>
    </citation>
    <scope>NUCLEOTIDE SEQUENCE [LARGE SCALE GENOMIC DNA]</scope>
</reference>
<comment type="caution">
    <text evidence="1">The sequence shown here is derived from an EMBL/GenBank/DDBJ whole genome shotgun (WGS) entry which is preliminary data.</text>
</comment>
<organism evidence="1 2">
    <name type="scientific">Melastoma candidum</name>
    <dbReference type="NCBI Taxonomy" id="119954"/>
    <lineage>
        <taxon>Eukaryota</taxon>
        <taxon>Viridiplantae</taxon>
        <taxon>Streptophyta</taxon>
        <taxon>Embryophyta</taxon>
        <taxon>Tracheophyta</taxon>
        <taxon>Spermatophyta</taxon>
        <taxon>Magnoliopsida</taxon>
        <taxon>eudicotyledons</taxon>
        <taxon>Gunneridae</taxon>
        <taxon>Pentapetalae</taxon>
        <taxon>rosids</taxon>
        <taxon>malvids</taxon>
        <taxon>Myrtales</taxon>
        <taxon>Melastomataceae</taxon>
        <taxon>Melastomatoideae</taxon>
        <taxon>Melastomateae</taxon>
        <taxon>Melastoma</taxon>
    </lineage>
</organism>
<name>A0ACB9RZS1_9MYRT</name>
<dbReference type="Proteomes" id="UP001057402">
    <property type="component" value="Chromosome 2"/>
</dbReference>
<evidence type="ECO:0000313" key="2">
    <source>
        <dbReference type="Proteomes" id="UP001057402"/>
    </source>
</evidence>
<accession>A0ACB9RZS1</accession>
<keyword evidence="2" id="KW-1185">Reference proteome</keyword>
<gene>
    <name evidence="1" type="ORF">MLD38_002795</name>
</gene>
<protein>
    <submittedName>
        <fullName evidence="1">Uncharacterized protein</fullName>
    </submittedName>
</protein>
<evidence type="ECO:0000313" key="1">
    <source>
        <dbReference type="EMBL" id="KAI4384676.1"/>
    </source>
</evidence>